<accession>A0ABN9MI76</accession>
<protein>
    <submittedName>
        <fullName evidence="6">Uncharacterized protein</fullName>
    </submittedName>
</protein>
<evidence type="ECO:0000256" key="1">
    <source>
        <dbReference type="ARBA" id="ARBA00004613"/>
    </source>
</evidence>
<dbReference type="EMBL" id="CAUEEQ010074060">
    <property type="protein sequence ID" value="CAJ0966369.1"/>
    <property type="molecule type" value="Genomic_DNA"/>
</dbReference>
<proteinExistence type="inferred from homology"/>
<evidence type="ECO:0000256" key="3">
    <source>
        <dbReference type="ARBA" id="ARBA00022525"/>
    </source>
</evidence>
<evidence type="ECO:0000256" key="2">
    <source>
        <dbReference type="ARBA" id="ARBA00010069"/>
    </source>
</evidence>
<comment type="similarity">
    <text evidence="2">Belongs to the clusterin family.</text>
</comment>
<organism evidence="6 7">
    <name type="scientific">Ranitomeya imitator</name>
    <name type="common">mimic poison frog</name>
    <dbReference type="NCBI Taxonomy" id="111125"/>
    <lineage>
        <taxon>Eukaryota</taxon>
        <taxon>Metazoa</taxon>
        <taxon>Chordata</taxon>
        <taxon>Craniata</taxon>
        <taxon>Vertebrata</taxon>
        <taxon>Euteleostomi</taxon>
        <taxon>Amphibia</taxon>
        <taxon>Batrachia</taxon>
        <taxon>Anura</taxon>
        <taxon>Neobatrachia</taxon>
        <taxon>Hyloidea</taxon>
        <taxon>Dendrobatidae</taxon>
        <taxon>Dendrobatinae</taxon>
        <taxon>Ranitomeya</taxon>
    </lineage>
</organism>
<keyword evidence="5" id="KW-0325">Glycoprotein</keyword>
<dbReference type="Pfam" id="PF01093">
    <property type="entry name" value="Clusterin"/>
    <property type="match status" value="1"/>
</dbReference>
<evidence type="ECO:0000256" key="5">
    <source>
        <dbReference type="ARBA" id="ARBA00023180"/>
    </source>
</evidence>
<comment type="subcellular location">
    <subcellularLocation>
        <location evidence="1">Secreted</location>
    </subcellularLocation>
</comment>
<keyword evidence="7" id="KW-1185">Reference proteome</keyword>
<dbReference type="InterPro" id="IPR000753">
    <property type="entry name" value="Clusterin-like"/>
</dbReference>
<comment type="caution">
    <text evidence="6">The sequence shown here is derived from an EMBL/GenBank/DDBJ whole genome shotgun (WGS) entry which is preliminary data.</text>
</comment>
<dbReference type="PANTHER" id="PTHR10970">
    <property type="entry name" value="CLUSTERIN"/>
    <property type="match status" value="1"/>
</dbReference>
<dbReference type="Proteomes" id="UP001176940">
    <property type="component" value="Unassembled WGS sequence"/>
</dbReference>
<evidence type="ECO:0000313" key="6">
    <source>
        <dbReference type="EMBL" id="CAJ0966369.1"/>
    </source>
</evidence>
<name>A0ABN9MI76_9NEOB</name>
<evidence type="ECO:0000313" key="7">
    <source>
        <dbReference type="Proteomes" id="UP001176940"/>
    </source>
</evidence>
<keyword evidence="4" id="KW-1015">Disulfide bond</keyword>
<sequence length="130" mass="14930">MYTHGMELQTTALFNVQRPAAAAARGNMKYLFALMIYLLCLKHQQGAPTSRDLEDKSLSKKIKALSKVGEEYVVQEIKKALMGVKQMKKLMERNEEKHENILKSLKKTKEENQVTSGAYLQHYRMLQISP</sequence>
<gene>
    <name evidence="6" type="ORF">RIMI_LOCUS21234238</name>
</gene>
<keyword evidence="3" id="KW-0964">Secreted</keyword>
<evidence type="ECO:0000256" key="4">
    <source>
        <dbReference type="ARBA" id="ARBA00023157"/>
    </source>
</evidence>
<dbReference type="PANTHER" id="PTHR10970:SF2">
    <property type="entry name" value="CLUSTERIN-LIKE PROTEIN 1"/>
    <property type="match status" value="1"/>
</dbReference>
<reference evidence="6" key="1">
    <citation type="submission" date="2023-07" db="EMBL/GenBank/DDBJ databases">
        <authorList>
            <person name="Stuckert A."/>
        </authorList>
    </citation>
    <scope>NUCLEOTIDE SEQUENCE</scope>
</reference>